<reference evidence="2" key="1">
    <citation type="journal article" date="2013" name="Nat. Genet.">
        <title>The draft genomes of soft-shell turtle and green sea turtle yield insights into the development and evolution of the turtle-specific body plan.</title>
        <authorList>
            <person name="Wang Z."/>
            <person name="Pascual-Anaya J."/>
            <person name="Zadissa A."/>
            <person name="Li W."/>
            <person name="Niimura Y."/>
            <person name="Huang Z."/>
            <person name="Li C."/>
            <person name="White S."/>
            <person name="Xiong Z."/>
            <person name="Fang D."/>
            <person name="Wang B."/>
            <person name="Ming Y."/>
            <person name="Chen Y."/>
            <person name="Zheng Y."/>
            <person name="Kuraku S."/>
            <person name="Pignatelli M."/>
            <person name="Herrero J."/>
            <person name="Beal K."/>
            <person name="Nozawa M."/>
            <person name="Li Q."/>
            <person name="Wang J."/>
            <person name="Zhang H."/>
            <person name="Yu L."/>
            <person name="Shigenobu S."/>
            <person name="Wang J."/>
            <person name="Liu J."/>
            <person name="Flicek P."/>
            <person name="Searle S."/>
            <person name="Wang J."/>
            <person name="Kuratani S."/>
            <person name="Yin Y."/>
            <person name="Aken B."/>
            <person name="Zhang G."/>
            <person name="Irie N."/>
        </authorList>
    </citation>
    <scope>NUCLEOTIDE SEQUENCE [LARGE SCALE GENOMIC DNA]</scope>
</reference>
<dbReference type="EMBL" id="KB523027">
    <property type="protein sequence ID" value="EMP37212.1"/>
    <property type="molecule type" value="Genomic_DNA"/>
</dbReference>
<proteinExistence type="predicted"/>
<dbReference type="PRINTS" id="PR01178">
    <property type="entry name" value="GABAB2RECPTR"/>
</dbReference>
<organism evidence="1 2">
    <name type="scientific">Chelonia mydas</name>
    <name type="common">Green sea-turtle</name>
    <name type="synonym">Chelonia agassizi</name>
    <dbReference type="NCBI Taxonomy" id="8469"/>
    <lineage>
        <taxon>Eukaryota</taxon>
        <taxon>Metazoa</taxon>
        <taxon>Chordata</taxon>
        <taxon>Craniata</taxon>
        <taxon>Vertebrata</taxon>
        <taxon>Euteleostomi</taxon>
        <taxon>Archelosauria</taxon>
        <taxon>Testudinata</taxon>
        <taxon>Testudines</taxon>
        <taxon>Cryptodira</taxon>
        <taxon>Durocryptodira</taxon>
        <taxon>Americhelydia</taxon>
        <taxon>Chelonioidea</taxon>
        <taxon>Cheloniidae</taxon>
        <taxon>Chelonia</taxon>
    </lineage>
</organism>
<dbReference type="AlphaFoldDB" id="M7C9B8"/>
<dbReference type="InterPro" id="IPR028082">
    <property type="entry name" value="Peripla_BP_I"/>
</dbReference>
<dbReference type="GO" id="GO:0016020">
    <property type="term" value="C:membrane"/>
    <property type="evidence" value="ECO:0007669"/>
    <property type="project" value="InterPro"/>
</dbReference>
<dbReference type="SUPFAM" id="SSF53822">
    <property type="entry name" value="Periplasmic binding protein-like I"/>
    <property type="match status" value="1"/>
</dbReference>
<name>M7C9B8_CHEMY</name>
<keyword evidence="2" id="KW-1185">Reference proteome</keyword>
<keyword evidence="1" id="KW-0675">Receptor</keyword>
<dbReference type="InterPro" id="IPR002457">
    <property type="entry name" value="GPCR_3_GABA_rcpt_B2"/>
</dbReference>
<evidence type="ECO:0000313" key="2">
    <source>
        <dbReference type="Proteomes" id="UP000031443"/>
    </source>
</evidence>
<dbReference type="STRING" id="8469.M7C9B8"/>
<dbReference type="Proteomes" id="UP000031443">
    <property type="component" value="Unassembled WGS sequence"/>
</dbReference>
<dbReference type="GO" id="GO:0004965">
    <property type="term" value="F:G protein-coupled GABA receptor activity"/>
    <property type="evidence" value="ECO:0007669"/>
    <property type="project" value="InterPro"/>
</dbReference>
<protein>
    <submittedName>
        <fullName evidence="1">Gamma-aminobutyric acid type B receptor subunit 2</fullName>
    </submittedName>
</protein>
<evidence type="ECO:0000313" key="1">
    <source>
        <dbReference type="EMBL" id="EMP37212.1"/>
    </source>
</evidence>
<sequence>MGLMPLSQSEEDQKSKIGRGVLPAVQLAMDQIRNESLLNPYSLDLRLYDTEMKLSYYKQAKLLWVVVWKVNPLRSIAPAVSCFSVEQLAPEKLRHTQNRAVQEWLNLGSVSSPVMGGRCILV</sequence>
<dbReference type="Gene3D" id="3.40.50.2300">
    <property type="match status" value="1"/>
</dbReference>
<accession>M7C9B8</accession>
<gene>
    <name evidence="1" type="ORF">UY3_05598</name>
</gene>